<dbReference type="Pfam" id="PF08265">
    <property type="entry name" value="YL1_C"/>
    <property type="match status" value="1"/>
</dbReference>
<dbReference type="AlphaFoldDB" id="A0A183AX25"/>
<evidence type="ECO:0000256" key="2">
    <source>
        <dbReference type="ARBA" id="ARBA00023015"/>
    </source>
</evidence>
<dbReference type="GO" id="GO:0031011">
    <property type="term" value="C:Ino80 complex"/>
    <property type="evidence" value="ECO:0007669"/>
    <property type="project" value="InterPro"/>
</dbReference>
<dbReference type="PANTHER" id="PTHR31200">
    <property type="entry name" value="INO80 COMPLEX SUBUNIT C"/>
    <property type="match status" value="1"/>
</dbReference>
<reference evidence="8" key="1">
    <citation type="submission" date="2016-06" db="UniProtKB">
        <authorList>
            <consortium name="WormBaseParasite"/>
        </authorList>
    </citation>
    <scope>IDENTIFICATION</scope>
</reference>
<dbReference type="InterPro" id="IPR013272">
    <property type="entry name" value="Vps72/YL1_C"/>
</dbReference>
<dbReference type="InterPro" id="IPR029525">
    <property type="entry name" value="INO80C/Ies6"/>
</dbReference>
<dbReference type="EMBL" id="UZAN01050966">
    <property type="protein sequence ID" value="VDP88594.1"/>
    <property type="molecule type" value="Genomic_DNA"/>
</dbReference>
<feature type="domain" description="Vps72/YL1 C-terminal" evidence="5">
    <location>
        <begin position="58"/>
        <end position="87"/>
    </location>
</feature>
<dbReference type="WBParaSite" id="ECPE_0001154501-mRNA-1">
    <property type="protein sequence ID" value="ECPE_0001154501-mRNA-1"/>
    <property type="gene ID" value="ECPE_0001154501"/>
</dbReference>
<dbReference type="OrthoDB" id="49520at2759"/>
<evidence type="ECO:0000313" key="7">
    <source>
        <dbReference type="Proteomes" id="UP000272942"/>
    </source>
</evidence>
<accession>A0A183AX25</accession>
<dbReference type="PANTHER" id="PTHR31200:SF1">
    <property type="entry name" value="INO80 COMPLEX SUBUNIT C"/>
    <property type="match status" value="1"/>
</dbReference>
<proteinExistence type="predicted"/>
<dbReference type="Proteomes" id="UP000272942">
    <property type="component" value="Unassembled WGS sequence"/>
</dbReference>
<sequence length="107" mass="11875">MNGGFPFKRSNSGKTNDKKVVFKNFKQIFNAESQVNYPGEAIRYYQINAPPSLRPAVKVSDLSGIPTAYTDPSTKLHYATTQEFSTVQNLPPELISGYLALRGMSNN</sequence>
<evidence type="ECO:0000313" key="6">
    <source>
        <dbReference type="EMBL" id="VDP88594.1"/>
    </source>
</evidence>
<evidence type="ECO:0000256" key="3">
    <source>
        <dbReference type="ARBA" id="ARBA00023163"/>
    </source>
</evidence>
<evidence type="ECO:0000259" key="5">
    <source>
        <dbReference type="SMART" id="SM00993"/>
    </source>
</evidence>
<evidence type="ECO:0000256" key="1">
    <source>
        <dbReference type="ARBA" id="ARBA00004123"/>
    </source>
</evidence>
<keyword evidence="2" id="KW-0805">Transcription regulation</keyword>
<keyword evidence="3" id="KW-0804">Transcription</keyword>
<protein>
    <submittedName>
        <fullName evidence="8">YL1_C domain-containing protein</fullName>
    </submittedName>
</protein>
<dbReference type="GO" id="GO:0006338">
    <property type="term" value="P:chromatin remodeling"/>
    <property type="evidence" value="ECO:0007669"/>
    <property type="project" value="InterPro"/>
</dbReference>
<name>A0A183AX25_9TREM</name>
<comment type="subcellular location">
    <subcellularLocation>
        <location evidence="1">Nucleus</location>
    </subcellularLocation>
</comment>
<gene>
    <name evidence="6" type="ORF">ECPE_LOCUS11510</name>
</gene>
<reference evidence="6 7" key="2">
    <citation type="submission" date="2018-11" db="EMBL/GenBank/DDBJ databases">
        <authorList>
            <consortium name="Pathogen Informatics"/>
        </authorList>
    </citation>
    <scope>NUCLEOTIDE SEQUENCE [LARGE SCALE GENOMIC DNA]</scope>
    <source>
        <strain evidence="6 7">Egypt</strain>
    </source>
</reference>
<organism evidence="8">
    <name type="scientific">Echinostoma caproni</name>
    <dbReference type="NCBI Taxonomy" id="27848"/>
    <lineage>
        <taxon>Eukaryota</taxon>
        <taxon>Metazoa</taxon>
        <taxon>Spiralia</taxon>
        <taxon>Lophotrochozoa</taxon>
        <taxon>Platyhelminthes</taxon>
        <taxon>Trematoda</taxon>
        <taxon>Digenea</taxon>
        <taxon>Plagiorchiida</taxon>
        <taxon>Echinostomata</taxon>
        <taxon>Echinostomatoidea</taxon>
        <taxon>Echinostomatidae</taxon>
        <taxon>Echinostoma</taxon>
    </lineage>
</organism>
<keyword evidence="7" id="KW-1185">Reference proteome</keyword>
<evidence type="ECO:0000313" key="8">
    <source>
        <dbReference type="WBParaSite" id="ECPE_0001154501-mRNA-1"/>
    </source>
</evidence>
<keyword evidence="4" id="KW-0539">Nucleus</keyword>
<dbReference type="SMART" id="SM00993">
    <property type="entry name" value="YL1_C"/>
    <property type="match status" value="1"/>
</dbReference>
<evidence type="ECO:0000256" key="4">
    <source>
        <dbReference type="ARBA" id="ARBA00023242"/>
    </source>
</evidence>